<evidence type="ECO:0000256" key="10">
    <source>
        <dbReference type="RuleBase" id="RU362068"/>
    </source>
</evidence>
<accession>A0A423PFG3</accession>
<evidence type="ECO:0000256" key="3">
    <source>
        <dbReference type="ARBA" id="ARBA00013014"/>
    </source>
</evidence>
<dbReference type="InParanoid" id="A0A423PFG3"/>
<keyword evidence="11" id="KW-0472">Membrane</keyword>
<evidence type="ECO:0000256" key="8">
    <source>
        <dbReference type="ARBA" id="ARBA00032024"/>
    </source>
</evidence>
<comment type="function">
    <text evidence="10">Catalyzes the NADPH-dependent reduction of ketopantoate into pantoic acid.</text>
</comment>
<evidence type="ECO:0000256" key="4">
    <source>
        <dbReference type="ARBA" id="ARBA00019465"/>
    </source>
</evidence>
<feature type="domain" description="Ketopantoate reductase N-terminal" evidence="12">
    <location>
        <begin position="14"/>
        <end position="165"/>
    </location>
</feature>
<dbReference type="EMBL" id="AYKG01000067">
    <property type="protein sequence ID" value="ROO24371.1"/>
    <property type="molecule type" value="Genomic_DNA"/>
</dbReference>
<dbReference type="PANTHER" id="PTHR21708">
    <property type="entry name" value="PROBABLE 2-DEHYDROPANTOATE 2-REDUCTASE"/>
    <property type="match status" value="1"/>
</dbReference>
<evidence type="ECO:0000256" key="6">
    <source>
        <dbReference type="ARBA" id="ARBA00022857"/>
    </source>
</evidence>
<dbReference type="PANTHER" id="PTHR21708:SF26">
    <property type="entry name" value="2-DEHYDROPANTOATE 2-REDUCTASE"/>
    <property type="match status" value="1"/>
</dbReference>
<dbReference type="Gene3D" id="1.10.1040.10">
    <property type="entry name" value="N-(1-d-carboxylethyl)-l-norvaline Dehydrogenase, domain 2"/>
    <property type="match status" value="1"/>
</dbReference>
<feature type="transmembrane region" description="Helical" evidence="11">
    <location>
        <begin position="14"/>
        <end position="33"/>
    </location>
</feature>
<dbReference type="OrthoDB" id="6530772at2"/>
<dbReference type="InterPro" id="IPR051402">
    <property type="entry name" value="KPR-Related"/>
</dbReference>
<dbReference type="GO" id="GO:0008677">
    <property type="term" value="F:2-dehydropantoate 2-reductase activity"/>
    <property type="evidence" value="ECO:0007669"/>
    <property type="project" value="UniProtKB-EC"/>
</dbReference>
<comment type="catalytic activity">
    <reaction evidence="9 10">
        <text>(R)-pantoate + NADP(+) = 2-dehydropantoate + NADPH + H(+)</text>
        <dbReference type="Rhea" id="RHEA:16233"/>
        <dbReference type="ChEBI" id="CHEBI:11561"/>
        <dbReference type="ChEBI" id="CHEBI:15378"/>
        <dbReference type="ChEBI" id="CHEBI:15980"/>
        <dbReference type="ChEBI" id="CHEBI:57783"/>
        <dbReference type="ChEBI" id="CHEBI:58349"/>
        <dbReference type="EC" id="1.1.1.169"/>
    </reaction>
</comment>
<dbReference type="GO" id="GO:0015940">
    <property type="term" value="P:pantothenate biosynthetic process"/>
    <property type="evidence" value="ECO:0007669"/>
    <property type="project" value="UniProtKB-UniPathway"/>
</dbReference>
<feature type="domain" description="Ketopantoate reductase C-terminal" evidence="13">
    <location>
        <begin position="192"/>
        <end position="315"/>
    </location>
</feature>
<name>A0A423PFG3_9GAMM</name>
<evidence type="ECO:0000313" key="14">
    <source>
        <dbReference type="EMBL" id="ROO24371.1"/>
    </source>
</evidence>
<evidence type="ECO:0000256" key="1">
    <source>
        <dbReference type="ARBA" id="ARBA00004994"/>
    </source>
</evidence>
<keyword evidence="5 10" id="KW-0566">Pantothenate biosynthesis</keyword>
<evidence type="ECO:0000313" key="15">
    <source>
        <dbReference type="Proteomes" id="UP000285310"/>
    </source>
</evidence>
<dbReference type="InterPro" id="IPR013328">
    <property type="entry name" value="6PGD_dom2"/>
</dbReference>
<evidence type="ECO:0000256" key="7">
    <source>
        <dbReference type="ARBA" id="ARBA00023002"/>
    </source>
</evidence>
<protein>
    <recommendedName>
        <fullName evidence="4 10">2-dehydropantoate 2-reductase</fullName>
        <ecNumber evidence="3 10">1.1.1.169</ecNumber>
    </recommendedName>
    <alternativeName>
        <fullName evidence="8 10">Ketopantoate reductase</fullName>
    </alternativeName>
</protein>
<dbReference type="InterPro" id="IPR003710">
    <property type="entry name" value="ApbA"/>
</dbReference>
<keyword evidence="11" id="KW-1133">Transmembrane helix</keyword>
<dbReference type="EC" id="1.1.1.169" evidence="3 10"/>
<dbReference type="Pfam" id="PF08546">
    <property type="entry name" value="ApbA_C"/>
    <property type="match status" value="1"/>
</dbReference>
<dbReference type="SUPFAM" id="SSF51735">
    <property type="entry name" value="NAD(P)-binding Rossmann-fold domains"/>
    <property type="match status" value="1"/>
</dbReference>
<dbReference type="Proteomes" id="UP000285310">
    <property type="component" value="Unassembled WGS sequence"/>
</dbReference>
<comment type="caution">
    <text evidence="14">The sequence shown here is derived from an EMBL/GenBank/DDBJ whole genome shotgun (WGS) entry which is preliminary data.</text>
</comment>
<dbReference type="AlphaFoldDB" id="A0A423PFG3"/>
<keyword evidence="6 10" id="KW-0521">NADP</keyword>
<dbReference type="InterPro" id="IPR013752">
    <property type="entry name" value="KPA_reductase"/>
</dbReference>
<comment type="similarity">
    <text evidence="2 10">Belongs to the ketopantoate reductase family.</text>
</comment>
<keyword evidence="11" id="KW-0812">Transmembrane</keyword>
<dbReference type="InterPro" id="IPR036291">
    <property type="entry name" value="NAD(P)-bd_dom_sf"/>
</dbReference>
<dbReference type="GO" id="GO:0005737">
    <property type="term" value="C:cytoplasm"/>
    <property type="evidence" value="ECO:0007669"/>
    <property type="project" value="TreeGrafter"/>
</dbReference>
<dbReference type="InterPro" id="IPR008927">
    <property type="entry name" value="6-PGluconate_DH-like_C_sf"/>
</dbReference>
<evidence type="ECO:0000256" key="11">
    <source>
        <dbReference type="SAM" id="Phobius"/>
    </source>
</evidence>
<evidence type="ECO:0000256" key="5">
    <source>
        <dbReference type="ARBA" id="ARBA00022655"/>
    </source>
</evidence>
<keyword evidence="15" id="KW-1185">Reference proteome</keyword>
<evidence type="ECO:0000259" key="12">
    <source>
        <dbReference type="Pfam" id="PF02558"/>
    </source>
</evidence>
<dbReference type="NCBIfam" id="TIGR00745">
    <property type="entry name" value="apbA_panE"/>
    <property type="match status" value="1"/>
</dbReference>
<evidence type="ECO:0000259" key="13">
    <source>
        <dbReference type="Pfam" id="PF08546"/>
    </source>
</evidence>
<dbReference type="SUPFAM" id="SSF48179">
    <property type="entry name" value="6-phosphogluconate dehydrogenase C-terminal domain-like"/>
    <property type="match status" value="1"/>
</dbReference>
<organism evidence="14 15">
    <name type="scientific">Salinisphaera japonica YTM-1</name>
    <dbReference type="NCBI Taxonomy" id="1209778"/>
    <lineage>
        <taxon>Bacteria</taxon>
        <taxon>Pseudomonadati</taxon>
        <taxon>Pseudomonadota</taxon>
        <taxon>Gammaproteobacteria</taxon>
        <taxon>Salinisphaerales</taxon>
        <taxon>Salinisphaeraceae</taxon>
        <taxon>Salinisphaera</taxon>
    </lineage>
</organism>
<sequence>MATTQQPNDRAPRVVIVGAGAIGGFYGAILYRAGARVELVMRSDAEHVREHGLIIDSDVAELGDLSFTPAGVHAASDTPTPGADFVICCVKVLPGIDRAALIAPWLGPHSVIALIENGIDIEPAIRQALPDHRLVSGLAFVAVSRTGPGRLHHQAYGRVSLGNWPGGVDSAVTRLADLLHAGGIRAKCSESIVADRWGKSLWNTPFNPVSVLADGTDTDTMLDTPGGETLIRALMAEVAAVAAADGHPLPADAIDKNIAATRTMNAYRNSMALDQRSGRALEIEAILGNVCALAERYEIAVPRLAMLHTLIAMKQAEAGSDRS</sequence>
<dbReference type="Pfam" id="PF02558">
    <property type="entry name" value="ApbA"/>
    <property type="match status" value="1"/>
</dbReference>
<comment type="pathway">
    <text evidence="1 10">Cofactor biosynthesis; (R)-pantothenate biosynthesis; (R)-pantoate from 3-methyl-2-oxobutanoate: step 2/2.</text>
</comment>
<reference evidence="14 15" key="1">
    <citation type="submission" date="2013-10" db="EMBL/GenBank/DDBJ databases">
        <title>Salinisphaera japonica YTM-1 Genome Sequencing.</title>
        <authorList>
            <person name="Lai Q."/>
            <person name="Li C."/>
            <person name="Shao Z."/>
        </authorList>
    </citation>
    <scope>NUCLEOTIDE SEQUENCE [LARGE SCALE GENOMIC DNA]</scope>
    <source>
        <strain evidence="14 15">YTM-1</strain>
    </source>
</reference>
<keyword evidence="7 10" id="KW-0560">Oxidoreductase</keyword>
<evidence type="ECO:0000256" key="9">
    <source>
        <dbReference type="ARBA" id="ARBA00048793"/>
    </source>
</evidence>
<dbReference type="InterPro" id="IPR013332">
    <property type="entry name" value="KPR_N"/>
</dbReference>
<dbReference type="RefSeq" id="WP_123659291.1">
    <property type="nucleotide sequence ID" value="NZ_AYKG01000067.1"/>
</dbReference>
<dbReference type="FunFam" id="1.10.1040.10:FF:000017">
    <property type="entry name" value="2-dehydropantoate 2-reductase"/>
    <property type="match status" value="1"/>
</dbReference>
<dbReference type="UniPathway" id="UPA00028">
    <property type="reaction ID" value="UER00004"/>
</dbReference>
<dbReference type="Gene3D" id="3.40.50.720">
    <property type="entry name" value="NAD(P)-binding Rossmann-like Domain"/>
    <property type="match status" value="1"/>
</dbReference>
<proteinExistence type="inferred from homology"/>
<evidence type="ECO:0000256" key="2">
    <source>
        <dbReference type="ARBA" id="ARBA00007870"/>
    </source>
</evidence>
<gene>
    <name evidence="14" type="ORF">SAJA_14265</name>
</gene>